<dbReference type="Pfam" id="PF06745">
    <property type="entry name" value="ATPase"/>
    <property type="match status" value="1"/>
</dbReference>
<dbReference type="InterPro" id="IPR027417">
    <property type="entry name" value="P-loop_NTPase"/>
</dbReference>
<dbReference type="InterPro" id="IPR003593">
    <property type="entry name" value="AAA+_ATPase"/>
</dbReference>
<protein>
    <submittedName>
        <fullName evidence="4">ATPase</fullName>
    </submittedName>
</protein>
<feature type="domain" description="AAA+ ATPase" evidence="3">
    <location>
        <begin position="24"/>
        <end position="186"/>
    </location>
</feature>
<dbReference type="SMART" id="SM00382">
    <property type="entry name" value="AAA"/>
    <property type="match status" value="1"/>
</dbReference>
<comment type="caution">
    <text evidence="4">The sequence shown here is derived from an EMBL/GenBank/DDBJ whole genome shotgun (WGS) entry which is preliminary data.</text>
</comment>
<evidence type="ECO:0000256" key="2">
    <source>
        <dbReference type="ARBA" id="ARBA00022840"/>
    </source>
</evidence>
<dbReference type="InterPro" id="IPR014774">
    <property type="entry name" value="KaiC-like_dom"/>
</dbReference>
<dbReference type="NCBIfam" id="NF006320">
    <property type="entry name" value="PRK08533.1"/>
    <property type="match status" value="1"/>
</dbReference>
<dbReference type="RefSeq" id="WP_048195806.1">
    <property type="nucleotide sequence ID" value="NZ_CAAGSM010000004.1"/>
</dbReference>
<keyword evidence="1" id="KW-0547">Nucleotide-binding</keyword>
<dbReference type="SUPFAM" id="SSF52540">
    <property type="entry name" value="P-loop containing nucleoside triphosphate hydrolases"/>
    <property type="match status" value="1"/>
</dbReference>
<dbReference type="Gene3D" id="3.40.50.300">
    <property type="entry name" value="P-loop containing nucleotide triphosphate hydrolases"/>
    <property type="match status" value="1"/>
</dbReference>
<keyword evidence="2" id="KW-0067">ATP-binding</keyword>
<proteinExistence type="predicted"/>
<dbReference type="GO" id="GO:0005524">
    <property type="term" value="F:ATP binding"/>
    <property type="evidence" value="ECO:0007669"/>
    <property type="project" value="UniProtKB-KW"/>
</dbReference>
<gene>
    <name evidence="4" type="ORF">LI82_11785</name>
</gene>
<dbReference type="PANTHER" id="PTHR43637">
    <property type="entry name" value="UPF0273 PROTEIN TM_0370"/>
    <property type="match status" value="1"/>
</dbReference>
<evidence type="ECO:0000259" key="3">
    <source>
        <dbReference type="SMART" id="SM00382"/>
    </source>
</evidence>
<sequence>MPSIRSFEIPRDEFNRKLGGGFPMGSLVVIEGGSGGGKSTICQRITYGLIEGDTSVTFISTQLTTKGYINQMYSLDYPIAPHLLKGRLLYIPVIPLIQSAKSRIDFIERLMGAEELFEKDVIVIDTISALIKYSANTEKSLELISFFKKLNGMGKVIILTIEASELGNELASMFRSSCDIYMTLQSKAMASEVKRTVIVNKFTGAKGPVGQMIGFRIEPKVGLVVEIASVV</sequence>
<dbReference type="Proteomes" id="UP000029859">
    <property type="component" value="Unassembled WGS sequence"/>
</dbReference>
<reference evidence="4 5" key="1">
    <citation type="submission" date="2014-09" db="EMBL/GenBank/DDBJ databases">
        <title>Draft genome sequence of an obligately methylotrophic methanogen, Methanococcoides methylutens, isolated from marine sediment.</title>
        <authorList>
            <person name="Guan Y."/>
            <person name="Ngugi D.K."/>
            <person name="Blom J."/>
            <person name="Ali S."/>
            <person name="Ferry J.G."/>
            <person name="Stingl U."/>
        </authorList>
    </citation>
    <scope>NUCLEOTIDE SEQUENCE [LARGE SCALE GENOMIC DNA]</scope>
    <source>
        <strain evidence="4 5">DSM 2657</strain>
    </source>
</reference>
<dbReference type="AlphaFoldDB" id="A0A099T0A0"/>
<dbReference type="EMBL" id="JRHO01000014">
    <property type="protein sequence ID" value="KGK98379.1"/>
    <property type="molecule type" value="Genomic_DNA"/>
</dbReference>
<evidence type="ECO:0000313" key="5">
    <source>
        <dbReference type="Proteomes" id="UP000029859"/>
    </source>
</evidence>
<dbReference type="OrthoDB" id="63735at2157"/>
<organism evidence="4 5">
    <name type="scientific">Methanococcoides methylutens</name>
    <dbReference type="NCBI Taxonomy" id="2226"/>
    <lineage>
        <taxon>Archaea</taxon>
        <taxon>Methanobacteriati</taxon>
        <taxon>Methanobacteriota</taxon>
        <taxon>Stenosarchaea group</taxon>
        <taxon>Methanomicrobia</taxon>
        <taxon>Methanosarcinales</taxon>
        <taxon>Methanosarcinaceae</taxon>
        <taxon>Methanococcoides</taxon>
    </lineage>
</organism>
<keyword evidence="5" id="KW-1185">Reference proteome</keyword>
<name>A0A099T0A0_METMT</name>
<dbReference type="PANTHER" id="PTHR43637:SF3">
    <property type="entry name" value="FLAGELLA-RELATED PROTEIN H-RELATED"/>
    <property type="match status" value="1"/>
</dbReference>
<accession>A0A099T0A0</accession>
<evidence type="ECO:0000313" key="4">
    <source>
        <dbReference type="EMBL" id="KGK98379.1"/>
    </source>
</evidence>
<evidence type="ECO:0000256" key="1">
    <source>
        <dbReference type="ARBA" id="ARBA00022741"/>
    </source>
</evidence>